<organism evidence="2 3">
    <name type="scientific">Geotrypetes seraphini</name>
    <name type="common">Gaboon caecilian</name>
    <name type="synonym">Caecilia seraphini</name>
    <dbReference type="NCBI Taxonomy" id="260995"/>
    <lineage>
        <taxon>Eukaryota</taxon>
        <taxon>Metazoa</taxon>
        <taxon>Chordata</taxon>
        <taxon>Craniata</taxon>
        <taxon>Vertebrata</taxon>
        <taxon>Euteleostomi</taxon>
        <taxon>Amphibia</taxon>
        <taxon>Gymnophiona</taxon>
        <taxon>Geotrypetes</taxon>
    </lineage>
</organism>
<dbReference type="InParanoid" id="A0A6P8RRV4"/>
<feature type="compositionally biased region" description="Basic and acidic residues" evidence="1">
    <location>
        <begin position="266"/>
        <end position="283"/>
    </location>
</feature>
<protein>
    <submittedName>
        <fullName evidence="3">Cell death regulator Aven</fullName>
    </submittedName>
</protein>
<name>A0A6P8RRV4_GEOSA</name>
<dbReference type="FunCoup" id="A0A6P8RRV4">
    <property type="interactions" value="286"/>
</dbReference>
<dbReference type="Proteomes" id="UP000515159">
    <property type="component" value="Chromosome 7"/>
</dbReference>
<feature type="compositionally biased region" description="Basic and acidic residues" evidence="1">
    <location>
        <begin position="294"/>
        <end position="305"/>
    </location>
</feature>
<feature type="compositionally biased region" description="Basic residues" evidence="1">
    <location>
        <begin position="11"/>
        <end position="20"/>
    </location>
</feature>
<dbReference type="InterPro" id="IPR026187">
    <property type="entry name" value="Aven"/>
</dbReference>
<dbReference type="CTD" id="57099"/>
<dbReference type="PANTHER" id="PTHR16524:SF2">
    <property type="entry name" value="CELL DEATH REGULATOR AVEN"/>
    <property type="match status" value="1"/>
</dbReference>
<evidence type="ECO:0000313" key="2">
    <source>
        <dbReference type="Proteomes" id="UP000515159"/>
    </source>
</evidence>
<feature type="region of interest" description="Disordered" evidence="1">
    <location>
        <begin position="266"/>
        <end position="325"/>
    </location>
</feature>
<keyword evidence="2" id="KW-1185">Reference proteome</keyword>
<proteinExistence type="predicted"/>
<feature type="region of interest" description="Disordered" evidence="1">
    <location>
        <begin position="1"/>
        <end position="90"/>
    </location>
</feature>
<dbReference type="AlphaFoldDB" id="A0A6P8RRV4"/>
<evidence type="ECO:0000313" key="3">
    <source>
        <dbReference type="RefSeq" id="XP_033808280.1"/>
    </source>
</evidence>
<accession>A0A6P8RRV4</accession>
<dbReference type="RefSeq" id="XP_033808280.1">
    <property type="nucleotide sequence ID" value="XM_033952389.1"/>
</dbReference>
<gene>
    <name evidence="3" type="primary">AVEN</name>
</gene>
<feature type="compositionally biased region" description="Polar residues" evidence="1">
    <location>
        <begin position="54"/>
        <end position="65"/>
    </location>
</feature>
<dbReference type="OrthoDB" id="6338233at2759"/>
<reference evidence="3" key="1">
    <citation type="submission" date="2025-08" db="UniProtKB">
        <authorList>
            <consortium name="RefSeq"/>
        </authorList>
    </citation>
    <scope>IDENTIFICATION</scope>
</reference>
<sequence length="325" mass="35590">MPGVQPERGRGRGRRGRGGYRGRPEERPSVGDGGGWRATRGRRGGAAGPPLDRQQASEGRTSEAQIISEAPKPSDEEDGSGGYARRKIVSNWSRYKDTEEELSAESGESQRGADFSVLLSSAGDSFAQFRLAEEKEWEAEYSSNKQSSGLFVDCESLVQALLDLPLHVRVNVEAQLIQAEIPSEMPEVKTRTKIEQMSLTTGLQSSLPRAGHASDVLIHSSPSAVDDSGRSQVLQKASYVQQQAECLDPELDFLLNLETSAHEKTRFQSKSVTHDPESLKRVLGEPAAPEVEANESRTRASEEQHTAVSKVSEEELEDWLDSMIA</sequence>
<evidence type="ECO:0000256" key="1">
    <source>
        <dbReference type="SAM" id="MobiDB-lite"/>
    </source>
</evidence>
<dbReference type="KEGG" id="gsh:117363879"/>
<feature type="compositionally biased region" description="Acidic residues" evidence="1">
    <location>
        <begin position="314"/>
        <end position="325"/>
    </location>
</feature>
<dbReference type="GO" id="GO:0010972">
    <property type="term" value="P:negative regulation of G2/M transition of mitotic cell cycle"/>
    <property type="evidence" value="ECO:0007669"/>
    <property type="project" value="TreeGrafter"/>
</dbReference>
<dbReference type="GeneID" id="117363879"/>
<dbReference type="PANTHER" id="PTHR16524">
    <property type="entry name" value="CELL DEATH REGULATOR AVEN"/>
    <property type="match status" value="1"/>
</dbReference>